<dbReference type="GeneID" id="112491621"/>
<dbReference type="SUPFAM" id="SSF50199">
    <property type="entry name" value="Staphylococcal nuclease"/>
    <property type="match status" value="1"/>
</dbReference>
<sequence length="77" mass="8346">MSSLCLLSLYHKEVVEMASSTAGATRWYRGRVKSVSSGDCLVITAMAANKPGPPPKKTITLSSLIAPRLVIFLFFET</sequence>
<protein>
    <submittedName>
        <fullName evidence="2">Ribonuclease TUDOR 2</fullName>
    </submittedName>
</protein>
<dbReference type="Gene3D" id="2.40.50.90">
    <property type="match status" value="1"/>
</dbReference>
<dbReference type="KEGG" id="zju:112491621"/>
<proteinExistence type="predicted"/>
<organism evidence="1 2">
    <name type="scientific">Ziziphus jujuba</name>
    <name type="common">Chinese jujube</name>
    <name type="synonym">Ziziphus sativa</name>
    <dbReference type="NCBI Taxonomy" id="326968"/>
    <lineage>
        <taxon>Eukaryota</taxon>
        <taxon>Viridiplantae</taxon>
        <taxon>Streptophyta</taxon>
        <taxon>Embryophyta</taxon>
        <taxon>Tracheophyta</taxon>
        <taxon>Spermatophyta</taxon>
        <taxon>Magnoliopsida</taxon>
        <taxon>eudicotyledons</taxon>
        <taxon>Gunneridae</taxon>
        <taxon>Pentapetalae</taxon>
        <taxon>rosids</taxon>
        <taxon>fabids</taxon>
        <taxon>Rosales</taxon>
        <taxon>Rhamnaceae</taxon>
        <taxon>Paliureae</taxon>
        <taxon>Ziziphus</taxon>
    </lineage>
</organism>
<dbReference type="AlphaFoldDB" id="A0A6P6G523"/>
<reference evidence="2" key="2">
    <citation type="submission" date="2025-08" db="UniProtKB">
        <authorList>
            <consortium name="RefSeq"/>
        </authorList>
    </citation>
    <scope>IDENTIFICATION</scope>
    <source>
        <tissue evidence="2">Seedling</tissue>
    </source>
</reference>
<reference evidence="1" key="1">
    <citation type="submission" date="2025-05" db="UniProtKB">
        <authorList>
            <consortium name="RefSeq"/>
        </authorList>
    </citation>
    <scope>NUCLEOTIDE SEQUENCE [LARGE SCALE GENOMIC DNA]</scope>
</reference>
<dbReference type="RefSeq" id="XP_024929287.2">
    <property type="nucleotide sequence ID" value="XM_025073519.3"/>
</dbReference>
<dbReference type="InParanoid" id="A0A6P6G523"/>
<dbReference type="InterPro" id="IPR035437">
    <property type="entry name" value="SNase_OB-fold_sf"/>
</dbReference>
<name>A0A6P6G523_ZIZJJ</name>
<keyword evidence="1" id="KW-1185">Reference proteome</keyword>
<gene>
    <name evidence="2" type="primary">LOC112491621</name>
</gene>
<accession>A0A6P6G523</accession>
<evidence type="ECO:0000313" key="1">
    <source>
        <dbReference type="Proteomes" id="UP001652623"/>
    </source>
</evidence>
<evidence type="ECO:0000313" key="2">
    <source>
        <dbReference type="RefSeq" id="XP_024929287.2"/>
    </source>
</evidence>
<dbReference type="Proteomes" id="UP001652623">
    <property type="component" value="Chromosome 1"/>
</dbReference>